<organism evidence="2 3">
    <name type="scientific">Heterobasidion irregulare (strain TC 32-1)</name>
    <dbReference type="NCBI Taxonomy" id="747525"/>
    <lineage>
        <taxon>Eukaryota</taxon>
        <taxon>Fungi</taxon>
        <taxon>Dikarya</taxon>
        <taxon>Basidiomycota</taxon>
        <taxon>Agaricomycotina</taxon>
        <taxon>Agaricomycetes</taxon>
        <taxon>Russulales</taxon>
        <taxon>Bondarzewiaceae</taxon>
        <taxon>Heterobasidion</taxon>
        <taxon>Heterobasidion annosum species complex</taxon>
    </lineage>
</organism>
<keyword evidence="3" id="KW-1185">Reference proteome</keyword>
<dbReference type="PANTHER" id="PTHR10887:SF495">
    <property type="entry name" value="HELICASE SENATAXIN ISOFORM X1-RELATED"/>
    <property type="match status" value="1"/>
</dbReference>
<reference evidence="2 3" key="1">
    <citation type="journal article" date="2012" name="New Phytol.">
        <title>Insight into trade-off between wood decay and parasitism from the genome of a fungal forest pathogen.</title>
        <authorList>
            <person name="Olson A."/>
            <person name="Aerts A."/>
            <person name="Asiegbu F."/>
            <person name="Belbahri L."/>
            <person name="Bouzid O."/>
            <person name="Broberg A."/>
            <person name="Canback B."/>
            <person name="Coutinho P.M."/>
            <person name="Cullen D."/>
            <person name="Dalman K."/>
            <person name="Deflorio G."/>
            <person name="van Diepen L.T."/>
            <person name="Dunand C."/>
            <person name="Duplessis S."/>
            <person name="Durling M."/>
            <person name="Gonthier P."/>
            <person name="Grimwood J."/>
            <person name="Fossdal C.G."/>
            <person name="Hansson D."/>
            <person name="Henrissat B."/>
            <person name="Hietala A."/>
            <person name="Himmelstrand K."/>
            <person name="Hoffmeister D."/>
            <person name="Hogberg N."/>
            <person name="James T.Y."/>
            <person name="Karlsson M."/>
            <person name="Kohler A."/>
            <person name="Kues U."/>
            <person name="Lee Y.H."/>
            <person name="Lin Y.C."/>
            <person name="Lind M."/>
            <person name="Lindquist E."/>
            <person name="Lombard V."/>
            <person name="Lucas S."/>
            <person name="Lunden K."/>
            <person name="Morin E."/>
            <person name="Murat C."/>
            <person name="Park J."/>
            <person name="Raffaello T."/>
            <person name="Rouze P."/>
            <person name="Salamov A."/>
            <person name="Schmutz J."/>
            <person name="Solheim H."/>
            <person name="Stahlberg J."/>
            <person name="Velez H."/>
            <person name="de Vries R.P."/>
            <person name="Wiebenga A."/>
            <person name="Woodward S."/>
            <person name="Yakovlev I."/>
            <person name="Garbelotto M."/>
            <person name="Martin F."/>
            <person name="Grigoriev I.V."/>
            <person name="Stenlid J."/>
        </authorList>
    </citation>
    <scope>NUCLEOTIDE SEQUENCE [LARGE SCALE GENOMIC DNA]</scope>
    <source>
        <strain evidence="2 3">TC 32-1</strain>
    </source>
</reference>
<gene>
    <name evidence="2" type="ORF">HETIRDRAFT_152688</name>
</gene>
<dbReference type="GeneID" id="20667417"/>
<dbReference type="CDD" id="cd18808">
    <property type="entry name" value="SF1_C_Upf1"/>
    <property type="match status" value="1"/>
</dbReference>
<dbReference type="RefSeq" id="XP_009545287.1">
    <property type="nucleotide sequence ID" value="XM_009546992.1"/>
</dbReference>
<dbReference type="Gene3D" id="3.40.50.300">
    <property type="entry name" value="P-loop containing nucleotide triphosphate hydrolases"/>
    <property type="match status" value="1"/>
</dbReference>
<dbReference type="Pfam" id="PF13087">
    <property type="entry name" value="AAA_12"/>
    <property type="match status" value="1"/>
</dbReference>
<dbReference type="OrthoDB" id="6513042at2759"/>
<dbReference type="eggNOG" id="KOG1802">
    <property type="taxonomic scope" value="Eukaryota"/>
</dbReference>
<dbReference type="STRING" id="747525.W4KCC9"/>
<dbReference type="Proteomes" id="UP000030671">
    <property type="component" value="Unassembled WGS sequence"/>
</dbReference>
<dbReference type="AlphaFoldDB" id="W4KCC9"/>
<dbReference type="SUPFAM" id="SSF52540">
    <property type="entry name" value="P-loop containing nucleoside triphosphate hydrolases"/>
    <property type="match status" value="1"/>
</dbReference>
<dbReference type="KEGG" id="hir:HETIRDRAFT_152688"/>
<sequence length="367" mass="41761">MALGKNCDALKLWTHWGLQAARMWIPRHQTSAYLKLHRTMHAISGKAILLRPFDSGCSQGDRKPTVYMATLTQFNKTTFAGRHVRYFHLKTIHDMVTTIHNLSPPIPGTSVGLNDTGSITAVAFATENHISHICWEKRLQHVFHKFKKDQTKVSFFGDPKQRGCLIPPRGAEQAKLKIIPSSISSISETAYLLDTHYKTLITLRFLSKHVYDNKLRSERAIKRPSRIQFMDVCKGEERRSGSKSKNIEEVHTIVRLVKQYYNKTDFCVITPYAAQRAAISMQLKKENLRFDRVFNVDSFQGNEADYVIVSALPALEEPDKRMLTRCKKGMVIVTSRQFLRGGGGGKMLGLLVAEFEAKWRRPGRTGN</sequence>
<evidence type="ECO:0000313" key="3">
    <source>
        <dbReference type="Proteomes" id="UP000030671"/>
    </source>
</evidence>
<dbReference type="InterPro" id="IPR041679">
    <property type="entry name" value="DNA2/NAM7-like_C"/>
</dbReference>
<dbReference type="EMBL" id="KI925457">
    <property type="protein sequence ID" value="ETW82995.1"/>
    <property type="molecule type" value="Genomic_DNA"/>
</dbReference>
<name>W4KCC9_HETIT</name>
<proteinExistence type="predicted"/>
<dbReference type="InterPro" id="IPR047187">
    <property type="entry name" value="SF1_C_Upf1"/>
</dbReference>
<dbReference type="PANTHER" id="PTHR10887">
    <property type="entry name" value="DNA2/NAM7 HELICASE FAMILY"/>
    <property type="match status" value="1"/>
</dbReference>
<evidence type="ECO:0000259" key="1">
    <source>
        <dbReference type="Pfam" id="PF13087"/>
    </source>
</evidence>
<dbReference type="InterPro" id="IPR045055">
    <property type="entry name" value="DNA2/NAM7-like"/>
</dbReference>
<accession>W4KCC9</accession>
<dbReference type="InterPro" id="IPR027417">
    <property type="entry name" value="P-loop_NTPase"/>
</dbReference>
<dbReference type="HOGENOM" id="CLU_754512_0_0_1"/>
<dbReference type="InParanoid" id="W4KCC9"/>
<feature type="domain" description="DNA2/NAM7 helicase-like C-terminal" evidence="1">
    <location>
        <begin position="188"/>
        <end position="315"/>
    </location>
</feature>
<protein>
    <recommendedName>
        <fullName evidence="1">DNA2/NAM7 helicase-like C-terminal domain-containing protein</fullName>
    </recommendedName>
</protein>
<evidence type="ECO:0000313" key="2">
    <source>
        <dbReference type="EMBL" id="ETW82995.1"/>
    </source>
</evidence>